<accession>J9G9E0</accession>
<name>J9G9E0_9ZZZZ</name>
<proteinExistence type="predicted"/>
<reference evidence="1" key="1">
    <citation type="journal article" date="2012" name="PLoS ONE">
        <title>Gene sets for utilization of primary and secondary nutrition supplies in the distal gut of endangered iberian lynx.</title>
        <authorList>
            <person name="Alcaide M."/>
            <person name="Messina E."/>
            <person name="Richter M."/>
            <person name="Bargiela R."/>
            <person name="Peplies J."/>
            <person name="Huws S.A."/>
            <person name="Newbold C.J."/>
            <person name="Golyshin P.N."/>
            <person name="Simon M.A."/>
            <person name="Lopez G."/>
            <person name="Yakimov M.M."/>
            <person name="Ferrer M."/>
        </authorList>
    </citation>
    <scope>NUCLEOTIDE SEQUENCE</scope>
</reference>
<gene>
    <name evidence="1" type="ORF">EVA_15854</name>
</gene>
<dbReference type="EMBL" id="AMCI01005496">
    <property type="protein sequence ID" value="EJW96034.1"/>
    <property type="molecule type" value="Genomic_DNA"/>
</dbReference>
<comment type="caution">
    <text evidence="1">The sequence shown here is derived from an EMBL/GenBank/DDBJ whole genome shotgun (WGS) entry which is preliminary data.</text>
</comment>
<sequence length="331" mass="38335">MQFLVCQEVTFESSHLVLVEQRRLRSAPHIPHIIQCEVLFLLAVLVKVSRTDQLVTLVEQLPSPILLPFDLHMLKAAVLVQRHRCMIKQVRVGHQIHPPIRIQTAHVLLQLLTVAERIMNLLHQLPFFLRQLIRIGRVHRREMRIPHLVILPLIHKHAPFEINLFEQLPTLHGKLRTTVNDLSLQLKLDNRNRLVHLRNQAQRLLVVLAIRIIHLRHENLTRIIAIHIHGKRSQGQQIDSVAILQRTQIAIPQRHAHHVGYAAVVARSRSHPENIVISPLDVEVVIVAQRIHNDMRSRSAVVDIPHNVQRVDGEPLNQVTHRNDKIIRPLR</sequence>
<organism evidence="1">
    <name type="scientific">gut metagenome</name>
    <dbReference type="NCBI Taxonomy" id="749906"/>
    <lineage>
        <taxon>unclassified sequences</taxon>
        <taxon>metagenomes</taxon>
        <taxon>organismal metagenomes</taxon>
    </lineage>
</organism>
<evidence type="ECO:0000313" key="1">
    <source>
        <dbReference type="EMBL" id="EJW96034.1"/>
    </source>
</evidence>
<protein>
    <submittedName>
        <fullName evidence="1">Uncharacterized protein</fullName>
    </submittedName>
</protein>
<dbReference type="AlphaFoldDB" id="J9G9E0"/>